<dbReference type="InterPro" id="IPR035969">
    <property type="entry name" value="Rab-GAP_TBC_sf"/>
</dbReference>
<dbReference type="PANTHER" id="PTHR47219:SF15">
    <property type="entry name" value="TBC1 DOMAIN FAMILY MEMBER 12 ISOFORM X1"/>
    <property type="match status" value="1"/>
</dbReference>
<dbReference type="Gene3D" id="1.10.8.270">
    <property type="entry name" value="putative rabgap domain of human tbc1 domain family member 14 like domains"/>
    <property type="match status" value="1"/>
</dbReference>
<dbReference type="InParanoid" id="A0A286UR31"/>
<dbReference type="SMART" id="SM00164">
    <property type="entry name" value="TBC"/>
    <property type="match status" value="1"/>
</dbReference>
<feature type="domain" description="Rab-GAP TBC" evidence="2">
    <location>
        <begin position="310"/>
        <end position="509"/>
    </location>
</feature>
<dbReference type="InterPro" id="IPR050302">
    <property type="entry name" value="Rab_GAP_TBC_domain"/>
</dbReference>
<feature type="compositionally biased region" description="Polar residues" evidence="1">
    <location>
        <begin position="160"/>
        <end position="178"/>
    </location>
</feature>
<gene>
    <name evidence="3" type="ORF">PNOK_0198400</name>
</gene>
<feature type="compositionally biased region" description="Low complexity" evidence="1">
    <location>
        <begin position="196"/>
        <end position="209"/>
    </location>
</feature>
<sequence length="600" mass="67252">MSSPSGSLEGADPGSSRASPHKSRFSVDDAFEDEAGEFGGDKFEFSTEVIREELEKNLQLSSSLSEDAFGFEDIQLQPSFDPDASVSTIDINAPSHTPDSLPQSPPPVEHVSPEIVNFSHEILPTNMTDDGVREGMHQIYPSVVIDLTKTPDSQVIVNTSASFDQPQEPSDSNDSAQPSEELKKPQGTSKADNSFPASRSLPSPSTPRTQTHRPTKSSGPSALEKVISKTRPSFLPPKAKFEDNKHLADWEAMMKQSREAEEKKKKMRLERRLAREKSVEESIPLWEKQILSDWKNASRSPGFKRLWWNGIPAKLRGVIWEKVVGNGLALSKDTYRSCLSRAARALSSGTFPTTTLNLIDADIRSTLPSLHIFTPTSGPLYQDLMNMLCAWVVSRSDEGLGYVMGISKIAAMFLLNMQPAVAFVAMRNLLERHCMRSFYGGLSSRDDVEAYYRIFDTLLADCMPKVYFNFKQHQISPAAYLPDWLIPLFLDHLPLEACARIWDVLLLEGDAFLFRAALAVLGTLESRLYFPDRSELLSLLSGENKPALEIAKRDGTLLGVCKYEIYGIDEEKLWEQIEGQVDWWRESTWTRLVQRELPDL</sequence>
<dbReference type="SUPFAM" id="SSF47923">
    <property type="entry name" value="Ypt/Rab-GAP domain of gyp1p"/>
    <property type="match status" value="2"/>
</dbReference>
<accession>A0A286UR31</accession>
<proteinExistence type="predicted"/>
<feature type="region of interest" description="Disordered" evidence="1">
    <location>
        <begin position="160"/>
        <end position="223"/>
    </location>
</feature>
<reference evidence="3 4" key="1">
    <citation type="journal article" date="2017" name="Mol. Ecol.">
        <title>Comparative and population genomic landscape of Phellinus noxius: A hypervariable fungus causing root rot in trees.</title>
        <authorList>
            <person name="Chung C.L."/>
            <person name="Lee T.J."/>
            <person name="Akiba M."/>
            <person name="Lee H.H."/>
            <person name="Kuo T.H."/>
            <person name="Liu D."/>
            <person name="Ke H.M."/>
            <person name="Yokoi T."/>
            <person name="Roa M.B."/>
            <person name="Lu M.J."/>
            <person name="Chang Y.Y."/>
            <person name="Ann P.J."/>
            <person name="Tsai J.N."/>
            <person name="Chen C.Y."/>
            <person name="Tzean S.S."/>
            <person name="Ota Y."/>
            <person name="Hattori T."/>
            <person name="Sahashi N."/>
            <person name="Liou R.F."/>
            <person name="Kikuchi T."/>
            <person name="Tsai I.J."/>
        </authorList>
    </citation>
    <scope>NUCLEOTIDE SEQUENCE [LARGE SCALE GENOMIC DNA]</scope>
    <source>
        <strain evidence="3 4">FFPRI411160</strain>
    </source>
</reference>
<keyword evidence="4" id="KW-1185">Reference proteome</keyword>
<dbReference type="Pfam" id="PF00566">
    <property type="entry name" value="RabGAP-TBC"/>
    <property type="match status" value="1"/>
</dbReference>
<evidence type="ECO:0000256" key="1">
    <source>
        <dbReference type="SAM" id="MobiDB-lite"/>
    </source>
</evidence>
<dbReference type="AlphaFoldDB" id="A0A286UR31"/>
<dbReference type="Gene3D" id="1.10.472.80">
    <property type="entry name" value="Ypt/Rab-GAP domain of gyp1p, domain 3"/>
    <property type="match status" value="1"/>
</dbReference>
<dbReference type="PROSITE" id="PS50086">
    <property type="entry name" value="TBC_RABGAP"/>
    <property type="match status" value="1"/>
</dbReference>
<dbReference type="Proteomes" id="UP000217199">
    <property type="component" value="Unassembled WGS sequence"/>
</dbReference>
<dbReference type="GO" id="GO:0031267">
    <property type="term" value="F:small GTPase binding"/>
    <property type="evidence" value="ECO:0007669"/>
    <property type="project" value="TreeGrafter"/>
</dbReference>
<dbReference type="GO" id="GO:0005096">
    <property type="term" value="F:GTPase activator activity"/>
    <property type="evidence" value="ECO:0007669"/>
    <property type="project" value="TreeGrafter"/>
</dbReference>
<evidence type="ECO:0000313" key="4">
    <source>
        <dbReference type="Proteomes" id="UP000217199"/>
    </source>
</evidence>
<feature type="region of interest" description="Disordered" evidence="1">
    <location>
        <begin position="1"/>
        <end position="42"/>
    </location>
</feature>
<protein>
    <submittedName>
        <fullName evidence="3">TBC</fullName>
    </submittedName>
</protein>
<dbReference type="Gene3D" id="1.10.10.750">
    <property type="entry name" value="Ypt/Rab-GAP domain of gyp1p, domain 1"/>
    <property type="match status" value="1"/>
</dbReference>
<dbReference type="PANTHER" id="PTHR47219">
    <property type="entry name" value="RAB GTPASE-ACTIVATING PROTEIN 1-LIKE"/>
    <property type="match status" value="1"/>
</dbReference>
<name>A0A286UR31_9AGAM</name>
<dbReference type="OrthoDB" id="289721at2759"/>
<evidence type="ECO:0000313" key="3">
    <source>
        <dbReference type="EMBL" id="PAV22027.1"/>
    </source>
</evidence>
<dbReference type="InterPro" id="IPR000195">
    <property type="entry name" value="Rab-GAP-TBC_dom"/>
</dbReference>
<comment type="caution">
    <text evidence="3">The sequence shown here is derived from an EMBL/GenBank/DDBJ whole genome shotgun (WGS) entry which is preliminary data.</text>
</comment>
<evidence type="ECO:0000259" key="2">
    <source>
        <dbReference type="PROSITE" id="PS50086"/>
    </source>
</evidence>
<organism evidence="3 4">
    <name type="scientific">Pyrrhoderma noxium</name>
    <dbReference type="NCBI Taxonomy" id="2282107"/>
    <lineage>
        <taxon>Eukaryota</taxon>
        <taxon>Fungi</taxon>
        <taxon>Dikarya</taxon>
        <taxon>Basidiomycota</taxon>
        <taxon>Agaricomycotina</taxon>
        <taxon>Agaricomycetes</taxon>
        <taxon>Hymenochaetales</taxon>
        <taxon>Hymenochaetaceae</taxon>
        <taxon>Pyrrhoderma</taxon>
    </lineage>
</organism>
<dbReference type="EMBL" id="NBII01000002">
    <property type="protein sequence ID" value="PAV22027.1"/>
    <property type="molecule type" value="Genomic_DNA"/>
</dbReference>
<feature type="region of interest" description="Disordered" evidence="1">
    <location>
        <begin position="74"/>
        <end position="114"/>
    </location>
</feature>
<feature type="compositionally biased region" description="Polar residues" evidence="1">
    <location>
        <begin position="85"/>
        <end position="102"/>
    </location>
</feature>
<dbReference type="STRING" id="2282107.A0A286UR31"/>